<reference evidence="2" key="1">
    <citation type="submission" date="2022-01" db="EMBL/GenBank/DDBJ databases">
        <authorList>
            <person name="Braso-Vives M."/>
        </authorList>
    </citation>
    <scope>NUCLEOTIDE SEQUENCE</scope>
</reference>
<dbReference type="AlphaFoldDB" id="A0A8K0EH89"/>
<proteinExistence type="predicted"/>
<feature type="compositionally biased region" description="Low complexity" evidence="1">
    <location>
        <begin position="77"/>
        <end position="94"/>
    </location>
</feature>
<dbReference type="Proteomes" id="UP000838412">
    <property type="component" value="Chromosome 2"/>
</dbReference>
<keyword evidence="3" id="KW-1185">Reference proteome</keyword>
<dbReference type="EMBL" id="OV696687">
    <property type="protein sequence ID" value="CAH1253088.1"/>
    <property type="molecule type" value="Genomic_DNA"/>
</dbReference>
<accession>A0A8K0EH89</accession>
<feature type="compositionally biased region" description="Polar residues" evidence="1">
    <location>
        <begin position="20"/>
        <end position="35"/>
    </location>
</feature>
<evidence type="ECO:0000313" key="3">
    <source>
        <dbReference type="Proteomes" id="UP000838412"/>
    </source>
</evidence>
<organism evidence="2 3">
    <name type="scientific">Branchiostoma lanceolatum</name>
    <name type="common">Common lancelet</name>
    <name type="synonym">Amphioxus lanceolatum</name>
    <dbReference type="NCBI Taxonomy" id="7740"/>
    <lineage>
        <taxon>Eukaryota</taxon>
        <taxon>Metazoa</taxon>
        <taxon>Chordata</taxon>
        <taxon>Cephalochordata</taxon>
        <taxon>Leptocardii</taxon>
        <taxon>Amphioxiformes</taxon>
        <taxon>Branchiostomatidae</taxon>
        <taxon>Branchiostoma</taxon>
    </lineage>
</organism>
<name>A0A8K0EH89_BRALA</name>
<sequence>MPRALRNRVLQRLEAHNHSPGRTTGNQNKDNNQPQDETEREELRRLREEVAKYKAAEEQQRQQVGSQQQLRVETQHQEGNQQQQHQPVDTQHQVGNQQQSSRGSSMDGKRDAVGLPAGSNTDVAGVMRMATAGTIAGASLLE</sequence>
<protein>
    <submittedName>
        <fullName evidence="2">Hypp1079 protein</fullName>
    </submittedName>
</protein>
<evidence type="ECO:0000256" key="1">
    <source>
        <dbReference type="SAM" id="MobiDB-lite"/>
    </source>
</evidence>
<evidence type="ECO:0000313" key="2">
    <source>
        <dbReference type="EMBL" id="CAH1253088.1"/>
    </source>
</evidence>
<gene>
    <name evidence="2" type="primary">Hypp1079</name>
    <name evidence="2" type="ORF">BLAG_LOCUS12982</name>
</gene>
<feature type="compositionally biased region" description="Polar residues" evidence="1">
    <location>
        <begin position="95"/>
        <end position="104"/>
    </location>
</feature>
<feature type="region of interest" description="Disordered" evidence="1">
    <location>
        <begin position="1"/>
        <end position="122"/>
    </location>
</feature>
<feature type="compositionally biased region" description="Basic and acidic residues" evidence="1">
    <location>
        <begin position="41"/>
        <end position="60"/>
    </location>
</feature>